<dbReference type="RefSeq" id="WP_155337841.1">
    <property type="nucleotide sequence ID" value="NZ_BAAABN010000042.1"/>
</dbReference>
<evidence type="ECO:0000256" key="2">
    <source>
        <dbReference type="ARBA" id="ARBA00023125"/>
    </source>
</evidence>
<gene>
    <name evidence="6" type="ORF">Acor_36330</name>
</gene>
<dbReference type="OrthoDB" id="2570341at2"/>
<evidence type="ECO:0000256" key="3">
    <source>
        <dbReference type="ARBA" id="ARBA00023163"/>
    </source>
</evidence>
<dbReference type="PROSITE" id="PS50977">
    <property type="entry name" value="HTH_TETR_2"/>
    <property type="match status" value="1"/>
</dbReference>
<keyword evidence="7" id="KW-1185">Reference proteome</keyword>
<dbReference type="SUPFAM" id="SSF46689">
    <property type="entry name" value="Homeodomain-like"/>
    <property type="match status" value="1"/>
</dbReference>
<reference evidence="6 7" key="1">
    <citation type="submission" date="2019-10" db="EMBL/GenBank/DDBJ databases">
        <title>Whole genome shotgun sequence of Acrocarpospora corrugata NBRC 13972.</title>
        <authorList>
            <person name="Ichikawa N."/>
            <person name="Kimura A."/>
            <person name="Kitahashi Y."/>
            <person name="Komaki H."/>
            <person name="Oguchi A."/>
        </authorList>
    </citation>
    <scope>NUCLEOTIDE SEQUENCE [LARGE SCALE GENOMIC DNA]</scope>
    <source>
        <strain evidence="6 7">NBRC 13972</strain>
    </source>
</reference>
<dbReference type="InterPro" id="IPR004111">
    <property type="entry name" value="Repressor_TetR_C"/>
</dbReference>
<feature type="domain" description="HTH tetR-type" evidence="5">
    <location>
        <begin position="26"/>
        <end position="86"/>
    </location>
</feature>
<proteinExistence type="predicted"/>
<dbReference type="GO" id="GO:0003700">
    <property type="term" value="F:DNA-binding transcription factor activity"/>
    <property type="evidence" value="ECO:0007669"/>
    <property type="project" value="TreeGrafter"/>
</dbReference>
<name>A0A5M3VZY7_9ACTN</name>
<accession>A0A5M3VZY7</accession>
<evidence type="ECO:0000313" key="7">
    <source>
        <dbReference type="Proteomes" id="UP000334990"/>
    </source>
</evidence>
<dbReference type="Gene3D" id="1.10.10.60">
    <property type="entry name" value="Homeodomain-like"/>
    <property type="match status" value="1"/>
</dbReference>
<keyword evidence="3" id="KW-0804">Transcription</keyword>
<dbReference type="Pfam" id="PF00440">
    <property type="entry name" value="TetR_N"/>
    <property type="match status" value="1"/>
</dbReference>
<dbReference type="InterPro" id="IPR050109">
    <property type="entry name" value="HTH-type_TetR-like_transc_reg"/>
</dbReference>
<dbReference type="PANTHER" id="PTHR30055:SF151">
    <property type="entry name" value="TRANSCRIPTIONAL REGULATORY PROTEIN"/>
    <property type="match status" value="1"/>
</dbReference>
<keyword evidence="1" id="KW-0805">Transcription regulation</keyword>
<keyword evidence="2 4" id="KW-0238">DNA-binding</keyword>
<dbReference type="PANTHER" id="PTHR30055">
    <property type="entry name" value="HTH-TYPE TRANSCRIPTIONAL REGULATOR RUTR"/>
    <property type="match status" value="1"/>
</dbReference>
<organism evidence="6 7">
    <name type="scientific">Acrocarpospora corrugata</name>
    <dbReference type="NCBI Taxonomy" id="35763"/>
    <lineage>
        <taxon>Bacteria</taxon>
        <taxon>Bacillati</taxon>
        <taxon>Actinomycetota</taxon>
        <taxon>Actinomycetes</taxon>
        <taxon>Streptosporangiales</taxon>
        <taxon>Streptosporangiaceae</taxon>
        <taxon>Acrocarpospora</taxon>
    </lineage>
</organism>
<evidence type="ECO:0000259" key="5">
    <source>
        <dbReference type="PROSITE" id="PS50977"/>
    </source>
</evidence>
<dbReference type="InterPro" id="IPR001647">
    <property type="entry name" value="HTH_TetR"/>
</dbReference>
<evidence type="ECO:0000256" key="1">
    <source>
        <dbReference type="ARBA" id="ARBA00023015"/>
    </source>
</evidence>
<evidence type="ECO:0000313" key="6">
    <source>
        <dbReference type="EMBL" id="GES01569.1"/>
    </source>
</evidence>
<dbReference type="SUPFAM" id="SSF48498">
    <property type="entry name" value="Tetracyclin repressor-like, C-terminal domain"/>
    <property type="match status" value="1"/>
</dbReference>
<dbReference type="GO" id="GO:0000976">
    <property type="term" value="F:transcription cis-regulatory region binding"/>
    <property type="evidence" value="ECO:0007669"/>
    <property type="project" value="TreeGrafter"/>
</dbReference>
<dbReference type="InterPro" id="IPR036271">
    <property type="entry name" value="Tet_transcr_reg_TetR-rel_C_sf"/>
</dbReference>
<feature type="DNA-binding region" description="H-T-H motif" evidence="4">
    <location>
        <begin position="49"/>
        <end position="68"/>
    </location>
</feature>
<comment type="caution">
    <text evidence="6">The sequence shown here is derived from an EMBL/GenBank/DDBJ whole genome shotgun (WGS) entry which is preliminary data.</text>
</comment>
<dbReference type="Proteomes" id="UP000334990">
    <property type="component" value="Unassembled WGS sequence"/>
</dbReference>
<protein>
    <submittedName>
        <fullName evidence="6">TetR family transcriptional regulator</fullName>
    </submittedName>
</protein>
<dbReference type="GO" id="GO:0045892">
    <property type="term" value="P:negative regulation of DNA-templated transcription"/>
    <property type="evidence" value="ECO:0007669"/>
    <property type="project" value="InterPro"/>
</dbReference>
<dbReference type="Gene3D" id="1.10.357.10">
    <property type="entry name" value="Tetracycline Repressor, domain 2"/>
    <property type="match status" value="1"/>
</dbReference>
<dbReference type="EMBL" id="BLAD01000051">
    <property type="protein sequence ID" value="GES01569.1"/>
    <property type="molecule type" value="Genomic_DNA"/>
</dbReference>
<evidence type="ECO:0000256" key="4">
    <source>
        <dbReference type="PROSITE-ProRule" id="PRU00335"/>
    </source>
</evidence>
<dbReference type="Pfam" id="PF02909">
    <property type="entry name" value="TetR_C_1"/>
    <property type="match status" value="1"/>
</dbReference>
<dbReference type="AlphaFoldDB" id="A0A5M3VZY7"/>
<dbReference type="InterPro" id="IPR009057">
    <property type="entry name" value="Homeodomain-like_sf"/>
</dbReference>
<sequence>MSDEEHVSIWMRPERVERSGPGRRPGFSRAQIVERAVAIADADGLEAATMRRIADAMGTGAMSLYRYIPKRDDLIDLMLDTVMAELELPPRPTGDWRSDLTLASYQIRAVGLRHPWQVALASRRPTLGPSSLRVYEFMLSALDGFGLDIDEIASLVGMLSDYVNSAVHREIGWLDEARRTGMDMRRWMTAYVGPHIRRVLDSGEYPMFNRSIMEARVPHLPPEDRFRYGLDRVLDGIAAGLPG</sequence>